<reference evidence="2" key="1">
    <citation type="submission" date="2023-01" db="EMBL/GenBank/DDBJ databases">
        <authorList>
            <person name="Piombo E."/>
        </authorList>
    </citation>
    <scope>NUCLEOTIDE SEQUENCE</scope>
</reference>
<feature type="region of interest" description="Disordered" evidence="1">
    <location>
        <begin position="348"/>
        <end position="380"/>
    </location>
</feature>
<dbReference type="InterPro" id="IPR039634">
    <property type="entry name" value="Bul1-like"/>
</dbReference>
<protein>
    <recommendedName>
        <fullName evidence="4">Arrestin</fullName>
    </recommendedName>
</protein>
<dbReference type="AlphaFoldDB" id="A0AA35QAD4"/>
<accession>A0AA35QAD4</accession>
<dbReference type="EMBL" id="CABFNP030001299">
    <property type="protein sequence ID" value="CAI6098372.1"/>
    <property type="molecule type" value="Genomic_DNA"/>
</dbReference>
<sequence>MPGIVDTAARGAVRPRAGGAAKPSLEVEINQHFSSKAYTSGSHVSGHVVIKSPRDLSYDAFNILFTGTVATRLDFVQSYTTNSVRTFLKLRMPIDNEHLPEDRVFVAGKTYNIPFHFVIPHQLIITSCNHGCENPAVKDQHLYLPPTIGYWEADDQAPDMTHIEYAIKAQAVSRSAPGSETKYSVAEGKKIIKVLPALPEEAPLDIKMSDERYCMSKTKTLRKNLFAGKLGELKVTGRQPKAVMLSSNGLSASETTARINLEFEPTAADGVPPKINSVAGKIITTTFFGSTPQDKLPNFGPKDSYAMNQLLTYDGTHNLFTTRPEKVSWAQSRIPLLRKDSGYSTVGSTDVDEMTASDEEAQSNSRVKEKKKKKSPGSGVKHCAAIDLPIKIPVSNKRIFLPTFHNCLISRTYVLQLTLSVGPSNTTFSLNVPLQIGVEQRFDPRGDDELPSFESAMAQAEGAGPDDYLRPRSTLQVPNNTNIVPMPRTGSILPGYDEIRRPSVPVA</sequence>
<dbReference type="Proteomes" id="UP001160390">
    <property type="component" value="Unassembled WGS sequence"/>
</dbReference>
<comment type="caution">
    <text evidence="2">The sequence shown here is derived from an EMBL/GenBank/DDBJ whole genome shotgun (WGS) entry which is preliminary data.</text>
</comment>
<evidence type="ECO:0000313" key="3">
    <source>
        <dbReference type="Proteomes" id="UP001160390"/>
    </source>
</evidence>
<evidence type="ECO:0008006" key="4">
    <source>
        <dbReference type="Google" id="ProtNLM"/>
    </source>
</evidence>
<dbReference type="PANTHER" id="PTHR31904">
    <property type="entry name" value="BYPASS OF STOP CODON PROTEIN 5-RELATED"/>
    <property type="match status" value="1"/>
</dbReference>
<dbReference type="Gene3D" id="2.60.40.640">
    <property type="match status" value="1"/>
</dbReference>
<dbReference type="PANTHER" id="PTHR31904:SF1">
    <property type="entry name" value="BYPASS OF STOP CODON PROTEIN 5-RELATED"/>
    <property type="match status" value="1"/>
</dbReference>
<feature type="compositionally biased region" description="Acidic residues" evidence="1">
    <location>
        <begin position="350"/>
        <end position="361"/>
    </location>
</feature>
<keyword evidence="3" id="KW-1185">Reference proteome</keyword>
<organism evidence="2 3">
    <name type="scientific">Clonostachys chloroleuca</name>
    <dbReference type="NCBI Taxonomy" id="1926264"/>
    <lineage>
        <taxon>Eukaryota</taxon>
        <taxon>Fungi</taxon>
        <taxon>Dikarya</taxon>
        <taxon>Ascomycota</taxon>
        <taxon>Pezizomycotina</taxon>
        <taxon>Sordariomycetes</taxon>
        <taxon>Hypocreomycetidae</taxon>
        <taxon>Hypocreales</taxon>
        <taxon>Bionectriaceae</taxon>
        <taxon>Clonostachys</taxon>
    </lineage>
</organism>
<evidence type="ECO:0000313" key="2">
    <source>
        <dbReference type="EMBL" id="CAI6098372.1"/>
    </source>
</evidence>
<name>A0AA35QAD4_9HYPO</name>
<proteinExistence type="predicted"/>
<gene>
    <name evidence="2" type="ORF">CCHLO57077_00002376</name>
</gene>
<evidence type="ECO:0000256" key="1">
    <source>
        <dbReference type="SAM" id="MobiDB-lite"/>
    </source>
</evidence>
<dbReference type="InterPro" id="IPR014752">
    <property type="entry name" value="Arrestin-like_C"/>
</dbReference>